<comment type="caution">
    <text evidence="3">The sequence shown here is derived from an EMBL/GenBank/DDBJ whole genome shotgun (WGS) entry which is preliminary data.</text>
</comment>
<dbReference type="Gene3D" id="2.20.70.150">
    <property type="match status" value="1"/>
</dbReference>
<feature type="domain" description="Cupin type-2" evidence="2">
    <location>
        <begin position="90"/>
        <end position="157"/>
    </location>
</feature>
<feature type="region of interest" description="Disordered" evidence="1">
    <location>
        <begin position="1"/>
        <end position="29"/>
    </location>
</feature>
<proteinExistence type="predicted"/>
<dbReference type="InterPro" id="IPR013096">
    <property type="entry name" value="Cupin_2"/>
</dbReference>
<dbReference type="SUPFAM" id="SSF51182">
    <property type="entry name" value="RmlC-like cupins"/>
    <property type="match status" value="1"/>
</dbReference>
<dbReference type="InterPro" id="IPR047142">
    <property type="entry name" value="OryJ/VirC-like"/>
</dbReference>
<dbReference type="RefSeq" id="WP_183625433.1">
    <property type="nucleotide sequence ID" value="NZ_JACIDX010000007.1"/>
</dbReference>
<evidence type="ECO:0000259" key="2">
    <source>
        <dbReference type="Pfam" id="PF07883"/>
    </source>
</evidence>
<dbReference type="InterPro" id="IPR014710">
    <property type="entry name" value="RmlC-like_jellyroll"/>
</dbReference>
<dbReference type="PANTHER" id="PTHR36156:SF2">
    <property type="entry name" value="CUPIN TYPE-2 DOMAIN-CONTAINING PROTEIN"/>
    <property type="match status" value="1"/>
</dbReference>
<evidence type="ECO:0000256" key="1">
    <source>
        <dbReference type="SAM" id="MobiDB-lite"/>
    </source>
</evidence>
<dbReference type="Proteomes" id="UP000548867">
    <property type="component" value="Unassembled WGS sequence"/>
</dbReference>
<evidence type="ECO:0000313" key="3">
    <source>
        <dbReference type="EMBL" id="MBB3955284.1"/>
    </source>
</evidence>
<dbReference type="EMBL" id="JACIDX010000007">
    <property type="protein sequence ID" value="MBB3955284.1"/>
    <property type="molecule type" value="Genomic_DNA"/>
</dbReference>
<organism evidence="3 4">
    <name type="scientific">Novosphingobium sediminicola</name>
    <dbReference type="NCBI Taxonomy" id="563162"/>
    <lineage>
        <taxon>Bacteria</taxon>
        <taxon>Pseudomonadati</taxon>
        <taxon>Pseudomonadota</taxon>
        <taxon>Alphaproteobacteria</taxon>
        <taxon>Sphingomonadales</taxon>
        <taxon>Sphingomonadaceae</taxon>
        <taxon>Novosphingobium</taxon>
    </lineage>
</organism>
<dbReference type="InterPro" id="IPR011051">
    <property type="entry name" value="RmlC_Cupin_sf"/>
</dbReference>
<dbReference type="AlphaFoldDB" id="A0A7W6G5Z9"/>
<dbReference type="Gene3D" id="2.60.120.10">
    <property type="entry name" value="Jelly Rolls"/>
    <property type="match status" value="1"/>
</dbReference>
<dbReference type="PANTHER" id="PTHR36156">
    <property type="entry name" value="SLR2101 PROTEIN"/>
    <property type="match status" value="1"/>
</dbReference>
<keyword evidence="4" id="KW-1185">Reference proteome</keyword>
<evidence type="ECO:0000313" key="4">
    <source>
        <dbReference type="Proteomes" id="UP000548867"/>
    </source>
</evidence>
<sequence>MSETQRRPARRVVTGHDAQGKSIVLSDGTPPNIRDKGTLVDFIEIWNTPTVPAIITASEPEPTDGELITPPPMGGTKIRFNDFFPGHIDRLPPRADGRHKMMHRTKSIDYGIVLEGEIWMILDDSEVLLTPGTVVIQRGTDHAWENRSDKVCRMAFILISGEFSSELRETLPQHLEIRTGAVTN</sequence>
<gene>
    <name evidence="3" type="ORF">GGR38_002236</name>
</gene>
<protein>
    <recommendedName>
        <fullName evidence="2">Cupin type-2 domain-containing protein</fullName>
    </recommendedName>
</protein>
<reference evidence="3 4" key="1">
    <citation type="submission" date="2020-08" db="EMBL/GenBank/DDBJ databases">
        <title>Genomic Encyclopedia of Type Strains, Phase IV (KMG-IV): sequencing the most valuable type-strain genomes for metagenomic binning, comparative biology and taxonomic classification.</title>
        <authorList>
            <person name="Goeker M."/>
        </authorList>
    </citation>
    <scope>NUCLEOTIDE SEQUENCE [LARGE SCALE GENOMIC DNA]</scope>
    <source>
        <strain evidence="3 4">DSM 27057</strain>
    </source>
</reference>
<dbReference type="CDD" id="cd02231">
    <property type="entry name" value="cupin_BLL6423-like"/>
    <property type="match status" value="1"/>
</dbReference>
<name>A0A7W6G5Z9_9SPHN</name>
<accession>A0A7W6G5Z9</accession>
<dbReference type="Pfam" id="PF07883">
    <property type="entry name" value="Cupin_2"/>
    <property type="match status" value="1"/>
</dbReference>